<protein>
    <submittedName>
        <fullName evidence="3">Uncharacterized protein</fullName>
    </submittedName>
</protein>
<evidence type="ECO:0000313" key="3">
    <source>
        <dbReference type="EMBL" id="MDQ0222862.1"/>
    </source>
</evidence>
<evidence type="ECO:0000313" key="4">
    <source>
        <dbReference type="Proteomes" id="UP001223079"/>
    </source>
</evidence>
<accession>A0ABT9YTB6</accession>
<evidence type="ECO:0000256" key="1">
    <source>
        <dbReference type="SAM" id="MobiDB-lite"/>
    </source>
</evidence>
<sequence length="144" mass="15065">MKKSVLMLALAGLLVAPTAVLAGEVGSYVDGSLIVEKDLTSDEDQERNRTEEHDPVFIVDNEGGKTDNRGAAPVGPDGKPLPRVNIDVPFGEPTPFSPAEETPAPEVKEETKASEDKKAEGAKEVKAAATKTGSKALPKTSAAK</sequence>
<feature type="chain" id="PRO_5046549498" evidence="2">
    <location>
        <begin position="23"/>
        <end position="144"/>
    </location>
</feature>
<reference evidence="3 4" key="1">
    <citation type="submission" date="2023-07" db="EMBL/GenBank/DDBJ databases">
        <title>Genomic Encyclopedia of Type Strains, Phase IV (KMG-IV): sequencing the most valuable type-strain genomes for metagenomic binning, comparative biology and taxonomic classification.</title>
        <authorList>
            <person name="Goeker M."/>
        </authorList>
    </citation>
    <scope>NUCLEOTIDE SEQUENCE [LARGE SCALE GENOMIC DNA]</scope>
    <source>
        <strain evidence="3 4">DSM 105143</strain>
    </source>
</reference>
<feature type="compositionally biased region" description="Basic and acidic residues" evidence="1">
    <location>
        <begin position="38"/>
        <end position="55"/>
    </location>
</feature>
<dbReference type="EMBL" id="JAUSTM010000013">
    <property type="protein sequence ID" value="MDQ0222862.1"/>
    <property type="molecule type" value="Genomic_DNA"/>
</dbReference>
<proteinExistence type="predicted"/>
<keyword evidence="4" id="KW-1185">Reference proteome</keyword>
<dbReference type="RefSeq" id="WP_307122040.1">
    <property type="nucleotide sequence ID" value="NZ_JAUSTM010000013.1"/>
</dbReference>
<gene>
    <name evidence="3" type="ORF">J2S23_001422</name>
</gene>
<name>A0ABT9YTB6_9STRE</name>
<keyword evidence="2" id="KW-0732">Signal</keyword>
<comment type="caution">
    <text evidence="3">The sequence shown here is derived from an EMBL/GenBank/DDBJ whole genome shotgun (WGS) entry which is preliminary data.</text>
</comment>
<feature type="compositionally biased region" description="Basic and acidic residues" evidence="1">
    <location>
        <begin position="106"/>
        <end position="126"/>
    </location>
</feature>
<dbReference type="Proteomes" id="UP001223079">
    <property type="component" value="Unassembled WGS sequence"/>
</dbReference>
<feature type="signal peptide" evidence="2">
    <location>
        <begin position="1"/>
        <end position="22"/>
    </location>
</feature>
<organism evidence="3 4">
    <name type="scientific">Streptococcus moroccensis</name>
    <dbReference type="NCBI Taxonomy" id="1451356"/>
    <lineage>
        <taxon>Bacteria</taxon>
        <taxon>Bacillati</taxon>
        <taxon>Bacillota</taxon>
        <taxon>Bacilli</taxon>
        <taxon>Lactobacillales</taxon>
        <taxon>Streptococcaceae</taxon>
        <taxon>Streptococcus</taxon>
    </lineage>
</organism>
<feature type="region of interest" description="Disordered" evidence="1">
    <location>
        <begin position="38"/>
        <end position="144"/>
    </location>
</feature>
<evidence type="ECO:0000256" key="2">
    <source>
        <dbReference type="SAM" id="SignalP"/>
    </source>
</evidence>